<dbReference type="AlphaFoldDB" id="A0A317D056"/>
<accession>A0A317D056</accession>
<feature type="region of interest" description="Disordered" evidence="1">
    <location>
        <begin position="1"/>
        <end position="27"/>
    </location>
</feature>
<dbReference type="EMBL" id="QGKR01000207">
    <property type="protein sequence ID" value="PWR08109.1"/>
    <property type="molecule type" value="Genomic_DNA"/>
</dbReference>
<dbReference type="Proteomes" id="UP000245410">
    <property type="component" value="Unassembled WGS sequence"/>
</dbReference>
<protein>
    <recommendedName>
        <fullName evidence="4">Protein kinase domain-containing protein</fullName>
    </recommendedName>
</protein>
<evidence type="ECO:0000256" key="1">
    <source>
        <dbReference type="SAM" id="MobiDB-lite"/>
    </source>
</evidence>
<dbReference type="Gene3D" id="3.30.200.20">
    <property type="entry name" value="Phosphorylase Kinase, domain 1"/>
    <property type="match status" value="1"/>
</dbReference>
<name>A0A317D056_9ACTN</name>
<organism evidence="2 3">
    <name type="scientific">Micromonospora acroterricola</name>
    <dbReference type="NCBI Taxonomy" id="2202421"/>
    <lineage>
        <taxon>Bacteria</taxon>
        <taxon>Bacillati</taxon>
        <taxon>Actinomycetota</taxon>
        <taxon>Actinomycetes</taxon>
        <taxon>Micromonosporales</taxon>
        <taxon>Micromonosporaceae</taxon>
        <taxon>Micromonospora</taxon>
    </lineage>
</organism>
<feature type="compositionally biased region" description="Basic residues" evidence="1">
    <location>
        <begin position="13"/>
        <end position="22"/>
    </location>
</feature>
<proteinExistence type="predicted"/>
<sequence>MRCWSWSPDRRAGSCRHQRRAPRTASSVAVKELVTPSGLHNDERREMRERSVREAPAVARLLHVYVVRVFDVLHSGDAPWIVIELVPSRSLHEVLEAEGPMPVARAARIGLGALLNPGTARA</sequence>
<dbReference type="InterPro" id="IPR011009">
    <property type="entry name" value="Kinase-like_dom_sf"/>
</dbReference>
<evidence type="ECO:0008006" key="4">
    <source>
        <dbReference type="Google" id="ProtNLM"/>
    </source>
</evidence>
<keyword evidence="3" id="KW-1185">Reference proteome</keyword>
<reference evidence="2 3" key="1">
    <citation type="submission" date="2018-05" db="EMBL/GenBank/DDBJ databases">
        <title>Micromonospora atacamensis sp. nov., a novel actinobacteria isolated from high altitude Atacama Desert soil.</title>
        <authorList>
            <person name="Carro L."/>
            <person name="Golinska P."/>
            <person name="Klenk H.-P."/>
            <person name="Goodfellow M."/>
        </authorList>
    </citation>
    <scope>NUCLEOTIDE SEQUENCE [LARGE SCALE GENOMIC DNA]</scope>
    <source>
        <strain evidence="2 3">5R2A7</strain>
    </source>
</reference>
<evidence type="ECO:0000313" key="2">
    <source>
        <dbReference type="EMBL" id="PWR08109.1"/>
    </source>
</evidence>
<comment type="caution">
    <text evidence="2">The sequence shown here is derived from an EMBL/GenBank/DDBJ whole genome shotgun (WGS) entry which is preliminary data.</text>
</comment>
<gene>
    <name evidence="2" type="ORF">DKT68_16860</name>
</gene>
<dbReference type="SUPFAM" id="SSF56112">
    <property type="entry name" value="Protein kinase-like (PK-like)"/>
    <property type="match status" value="1"/>
</dbReference>
<evidence type="ECO:0000313" key="3">
    <source>
        <dbReference type="Proteomes" id="UP000245410"/>
    </source>
</evidence>
<dbReference type="Gene3D" id="1.10.510.10">
    <property type="entry name" value="Transferase(Phosphotransferase) domain 1"/>
    <property type="match status" value="1"/>
</dbReference>